<evidence type="ECO:0000313" key="3">
    <source>
        <dbReference type="Proteomes" id="UP001162031"/>
    </source>
</evidence>
<reference evidence="2" key="1">
    <citation type="submission" date="2022-12" db="EMBL/GenBank/DDBJ databases">
        <authorList>
            <person name="Webb A."/>
        </authorList>
    </citation>
    <scope>NUCLEOTIDE SEQUENCE</scope>
    <source>
        <strain evidence="2">Hp1</strain>
    </source>
</reference>
<dbReference type="Proteomes" id="UP001162031">
    <property type="component" value="Unassembled WGS sequence"/>
</dbReference>
<keyword evidence="3" id="KW-1185">Reference proteome</keyword>
<dbReference type="EMBL" id="CANTFL010000073">
    <property type="protein sequence ID" value="CAI5710812.1"/>
    <property type="molecule type" value="Genomic_DNA"/>
</dbReference>
<name>A0AAV0SYX4_HYABA</name>
<feature type="region of interest" description="Disordered" evidence="1">
    <location>
        <begin position="1"/>
        <end position="52"/>
    </location>
</feature>
<comment type="caution">
    <text evidence="2">The sequence shown here is derived from an EMBL/GenBank/DDBJ whole genome shotgun (WGS) entry which is preliminary data.</text>
</comment>
<protein>
    <submittedName>
        <fullName evidence="2">Uncharacterized protein</fullName>
    </submittedName>
</protein>
<proteinExistence type="predicted"/>
<sequence>MKRGTSSVAHGPESHDGAAKRGGSVSEFYKEAPTTLAAPGDRLPVSAPEVKGYKERPRAVDWKRQGTARQDASRYDEKVEVSGSEGDVARLKATGRPCGNCEPRCACLDMHVEPILALTPQVVVDPLTKVRTRHQERTCEG</sequence>
<evidence type="ECO:0000256" key="1">
    <source>
        <dbReference type="SAM" id="MobiDB-lite"/>
    </source>
</evidence>
<accession>A0AAV0SYX4</accession>
<gene>
    <name evidence="2" type="ORF">HBR001_LOCUS536</name>
</gene>
<dbReference type="AlphaFoldDB" id="A0AAV0SYX4"/>
<feature type="region of interest" description="Disordered" evidence="1">
    <location>
        <begin position="61"/>
        <end position="80"/>
    </location>
</feature>
<evidence type="ECO:0000313" key="2">
    <source>
        <dbReference type="EMBL" id="CAI5710812.1"/>
    </source>
</evidence>
<organism evidence="2 3">
    <name type="scientific">Hyaloperonospora brassicae</name>
    <name type="common">Brassica downy mildew</name>
    <name type="synonym">Peronospora brassicae</name>
    <dbReference type="NCBI Taxonomy" id="162125"/>
    <lineage>
        <taxon>Eukaryota</taxon>
        <taxon>Sar</taxon>
        <taxon>Stramenopiles</taxon>
        <taxon>Oomycota</taxon>
        <taxon>Peronosporomycetes</taxon>
        <taxon>Peronosporales</taxon>
        <taxon>Peronosporaceae</taxon>
        <taxon>Hyaloperonospora</taxon>
    </lineage>
</organism>
<feature type="compositionally biased region" description="Basic and acidic residues" evidence="1">
    <location>
        <begin position="71"/>
        <end position="80"/>
    </location>
</feature>